<dbReference type="KEGG" id="wei:EQG49_07710"/>
<evidence type="ECO:0000256" key="1">
    <source>
        <dbReference type="SAM" id="Phobius"/>
    </source>
</evidence>
<evidence type="ECO:0000313" key="2">
    <source>
        <dbReference type="EMBL" id="QBO36354.1"/>
    </source>
</evidence>
<accession>A0A4P6YUA3</accession>
<dbReference type="EMBL" id="CP037940">
    <property type="protein sequence ID" value="QBO36354.1"/>
    <property type="molecule type" value="Genomic_DNA"/>
</dbReference>
<reference evidence="3" key="1">
    <citation type="submission" date="2019-03" db="EMBL/GenBank/DDBJ databases">
        <title>Weissella sp. 26KH-42 Genome sequencing.</title>
        <authorList>
            <person name="Heo J."/>
            <person name="Kim S.-J."/>
            <person name="Kim J.-S."/>
            <person name="Hong S.-B."/>
            <person name="Kwon S.-W."/>
        </authorList>
    </citation>
    <scope>NUCLEOTIDE SEQUENCE [LARGE SCALE GENOMIC DNA]</scope>
    <source>
        <strain evidence="3">26KH-42</strain>
    </source>
</reference>
<feature type="transmembrane region" description="Helical" evidence="1">
    <location>
        <begin position="80"/>
        <end position="98"/>
    </location>
</feature>
<protein>
    <submittedName>
        <fullName evidence="2">Uncharacterized protein</fullName>
    </submittedName>
</protein>
<dbReference type="AlphaFoldDB" id="A0A4P6YUA3"/>
<keyword evidence="1" id="KW-1133">Transmembrane helix</keyword>
<keyword evidence="3" id="KW-1185">Reference proteome</keyword>
<proteinExistence type="predicted"/>
<sequence length="128" mass="14406">MHAYHPALATPALIFGIFLLLCLGIAIYAITKALILERRFKKLQSHRKVTLISSGITNYIHYQSDATTHREIMQNKNADLVKRLFVVFVFTGIITGLMRVDIRIIAATPFLAVGLIAGIEFILNKLRK</sequence>
<gene>
    <name evidence="2" type="ORF">EQG49_07710</name>
</gene>
<feature type="transmembrane region" description="Helical" evidence="1">
    <location>
        <begin position="104"/>
        <end position="123"/>
    </location>
</feature>
<dbReference type="RefSeq" id="WP_133363431.1">
    <property type="nucleotide sequence ID" value="NZ_CP037940.1"/>
</dbReference>
<name>A0A4P6YUA3_9LACO</name>
<feature type="transmembrane region" description="Helical" evidence="1">
    <location>
        <begin position="12"/>
        <end position="35"/>
    </location>
</feature>
<keyword evidence="1" id="KW-0472">Membrane</keyword>
<keyword evidence="1" id="KW-0812">Transmembrane</keyword>
<dbReference type="Proteomes" id="UP000292886">
    <property type="component" value="Chromosome"/>
</dbReference>
<evidence type="ECO:0000313" key="3">
    <source>
        <dbReference type="Proteomes" id="UP000292886"/>
    </source>
</evidence>
<organism evidence="2 3">
    <name type="scientific">Periweissella cryptocerci</name>
    <dbReference type="NCBI Taxonomy" id="2506420"/>
    <lineage>
        <taxon>Bacteria</taxon>
        <taxon>Bacillati</taxon>
        <taxon>Bacillota</taxon>
        <taxon>Bacilli</taxon>
        <taxon>Lactobacillales</taxon>
        <taxon>Lactobacillaceae</taxon>
        <taxon>Periweissella</taxon>
    </lineage>
</organism>